<reference evidence="2" key="2">
    <citation type="submission" date="2011-01" db="EMBL/GenBank/DDBJ databases">
        <title>The complete genome of Nitratifractor salsuginis DSM 16511.</title>
        <authorList>
            <consortium name="US DOE Joint Genome Institute (JGI-PGF)"/>
            <person name="Lucas S."/>
            <person name="Copeland A."/>
            <person name="Lapidus A."/>
            <person name="Bruce D."/>
            <person name="Goodwin L."/>
            <person name="Pitluck S."/>
            <person name="Kyrpides N."/>
            <person name="Mavromatis K."/>
            <person name="Ivanova N."/>
            <person name="Mikhailova N."/>
            <person name="Zeytun A."/>
            <person name="Detter J.C."/>
            <person name="Tapia R."/>
            <person name="Han C."/>
            <person name="Land M."/>
            <person name="Hauser L."/>
            <person name="Markowitz V."/>
            <person name="Cheng J.-F."/>
            <person name="Hugenholtz P."/>
            <person name="Woyke T."/>
            <person name="Wu D."/>
            <person name="Tindall B."/>
            <person name="Schuetze A."/>
            <person name="Brambilla E."/>
            <person name="Klenk H.-P."/>
            <person name="Eisen J.A."/>
        </authorList>
    </citation>
    <scope>NUCLEOTIDE SEQUENCE [LARGE SCALE GENOMIC DNA]</scope>
    <source>
        <strain evidence="2">DSM 16511 / JCM 12458 / E9I37-1</strain>
    </source>
</reference>
<dbReference type="Proteomes" id="UP000008633">
    <property type="component" value="Chromosome"/>
</dbReference>
<dbReference type="KEGG" id="nsa:Nitsa_1603"/>
<gene>
    <name evidence="1" type="ordered locus">Nitsa_1603</name>
</gene>
<proteinExistence type="predicted"/>
<sequence>MRERETLLQNYPTLMSLFDDEDLDERRYFVVVDPNVEEEADEADVIDPTEYNWMIYLPERIAEAFGEELFAKIPQELAKVEAFEDFFDAEEDLYGVQCDLDEERIAAHVLEVLETLAREKKEGEA</sequence>
<dbReference type="STRING" id="749222.Nitsa_1603"/>
<dbReference type="eggNOG" id="ENOG50300GW">
    <property type="taxonomic scope" value="Bacteria"/>
</dbReference>
<dbReference type="EMBL" id="CP002452">
    <property type="protein sequence ID" value="ADV46851.1"/>
    <property type="molecule type" value="Genomic_DNA"/>
</dbReference>
<evidence type="ECO:0000313" key="2">
    <source>
        <dbReference type="Proteomes" id="UP000008633"/>
    </source>
</evidence>
<reference evidence="1 2" key="1">
    <citation type="journal article" date="2011" name="Stand. Genomic Sci.">
        <title>Complete genome sequence of Nitratifractor salsuginis type strain (E9I37-1).</title>
        <authorList>
            <person name="Anderson I."/>
            <person name="Sikorski J."/>
            <person name="Zeytun A."/>
            <person name="Nolan M."/>
            <person name="Lapidus A."/>
            <person name="Lucas S."/>
            <person name="Hammon N."/>
            <person name="Deshpande S."/>
            <person name="Cheng J.F."/>
            <person name="Tapia R."/>
            <person name="Han C."/>
            <person name="Goodwin L."/>
            <person name="Pitluck S."/>
            <person name="Liolios K."/>
            <person name="Pagani I."/>
            <person name="Ivanova N."/>
            <person name="Huntemann M."/>
            <person name="Mavromatis K."/>
            <person name="Ovchinikova G."/>
            <person name="Pati A."/>
            <person name="Chen A."/>
            <person name="Palaniappan K."/>
            <person name="Land M."/>
            <person name="Hauser L."/>
            <person name="Brambilla E.M."/>
            <person name="Ngatchou-Djao O.D."/>
            <person name="Rohde M."/>
            <person name="Tindall B.J."/>
            <person name="Goker M."/>
            <person name="Detter J.C."/>
            <person name="Woyke T."/>
            <person name="Bristow J."/>
            <person name="Eisen J.A."/>
            <person name="Markowitz V."/>
            <person name="Hugenholtz P."/>
            <person name="Klenk H.P."/>
            <person name="Kyrpides N.C."/>
        </authorList>
    </citation>
    <scope>NUCLEOTIDE SEQUENCE [LARGE SCALE GENOMIC DNA]</scope>
    <source>
        <strain evidence="2">DSM 16511 / JCM 12458 / E9I37-1</strain>
    </source>
</reference>
<organism evidence="1 2">
    <name type="scientific">Nitratifractor salsuginis (strain DSM 16511 / JCM 12458 / E9I37-1)</name>
    <dbReference type="NCBI Taxonomy" id="749222"/>
    <lineage>
        <taxon>Bacteria</taxon>
        <taxon>Pseudomonadati</taxon>
        <taxon>Campylobacterota</taxon>
        <taxon>Epsilonproteobacteria</taxon>
        <taxon>Campylobacterales</taxon>
        <taxon>Sulfurovaceae</taxon>
        <taxon>Nitratifractor</taxon>
    </lineage>
</organism>
<dbReference type="AlphaFoldDB" id="E6X0K1"/>
<keyword evidence="2" id="KW-1185">Reference proteome</keyword>
<name>E6X0K1_NITSE</name>
<dbReference type="RefSeq" id="WP_013554539.1">
    <property type="nucleotide sequence ID" value="NC_014935.1"/>
</dbReference>
<dbReference type="HOGENOM" id="CLU_1990302_0_0_7"/>
<accession>E6X0K1</accession>
<protein>
    <submittedName>
        <fullName evidence="1">Uncharacterized protein</fullName>
    </submittedName>
</protein>
<evidence type="ECO:0000313" key="1">
    <source>
        <dbReference type="EMBL" id="ADV46851.1"/>
    </source>
</evidence>